<dbReference type="PANTHER" id="PTHR43048:SF3">
    <property type="entry name" value="METHYLMALONYL-COA EPIMERASE, MITOCHONDRIAL"/>
    <property type="match status" value="1"/>
</dbReference>
<protein>
    <recommendedName>
        <fullName evidence="2">VOC domain-containing protein</fullName>
    </recommendedName>
</protein>
<evidence type="ECO:0000256" key="1">
    <source>
        <dbReference type="ARBA" id="ARBA00022723"/>
    </source>
</evidence>
<proteinExistence type="predicted"/>
<dbReference type="AlphaFoldDB" id="A0A480AZK5"/>
<accession>A0A480AZK5</accession>
<organism evidence="3 4">
    <name type="scientific">Pseudaquabacterium pictum</name>
    <dbReference type="NCBI Taxonomy" id="2315236"/>
    <lineage>
        <taxon>Bacteria</taxon>
        <taxon>Pseudomonadati</taxon>
        <taxon>Pseudomonadota</taxon>
        <taxon>Betaproteobacteria</taxon>
        <taxon>Burkholderiales</taxon>
        <taxon>Sphaerotilaceae</taxon>
        <taxon>Pseudaquabacterium</taxon>
    </lineage>
</organism>
<dbReference type="Proteomes" id="UP000301751">
    <property type="component" value="Unassembled WGS sequence"/>
</dbReference>
<dbReference type="InterPro" id="IPR051785">
    <property type="entry name" value="MMCE/EMCE_epimerase"/>
</dbReference>
<keyword evidence="1" id="KW-0479">Metal-binding</keyword>
<dbReference type="EMBL" id="BJCL01000017">
    <property type="protein sequence ID" value="GCL65527.1"/>
    <property type="molecule type" value="Genomic_DNA"/>
</dbReference>
<dbReference type="GO" id="GO:0046491">
    <property type="term" value="P:L-methylmalonyl-CoA metabolic process"/>
    <property type="evidence" value="ECO:0007669"/>
    <property type="project" value="TreeGrafter"/>
</dbReference>
<dbReference type="InterPro" id="IPR004360">
    <property type="entry name" value="Glyas_Fos-R_dOase_dom"/>
</dbReference>
<dbReference type="RefSeq" id="WP_228027263.1">
    <property type="nucleotide sequence ID" value="NZ_BJCL01000017.1"/>
</dbReference>
<evidence type="ECO:0000313" key="4">
    <source>
        <dbReference type="Proteomes" id="UP000301751"/>
    </source>
</evidence>
<dbReference type="Gene3D" id="3.10.180.10">
    <property type="entry name" value="2,3-Dihydroxybiphenyl 1,2-Dioxygenase, domain 1"/>
    <property type="match status" value="1"/>
</dbReference>
<dbReference type="InterPro" id="IPR037523">
    <property type="entry name" value="VOC_core"/>
</dbReference>
<name>A0A480AZK5_9BURK</name>
<dbReference type="Pfam" id="PF00903">
    <property type="entry name" value="Glyoxalase"/>
    <property type="match status" value="1"/>
</dbReference>
<comment type="caution">
    <text evidence="3">The sequence shown here is derived from an EMBL/GenBank/DDBJ whole genome shotgun (WGS) entry which is preliminary data.</text>
</comment>
<dbReference type="SUPFAM" id="SSF54593">
    <property type="entry name" value="Glyoxalase/Bleomycin resistance protein/Dihydroxybiphenyl dioxygenase"/>
    <property type="match status" value="1"/>
</dbReference>
<dbReference type="InterPro" id="IPR029068">
    <property type="entry name" value="Glyas_Bleomycin-R_OHBP_Dase"/>
</dbReference>
<gene>
    <name evidence="3" type="ORF">AQPW35_46080</name>
</gene>
<dbReference type="GO" id="GO:0046872">
    <property type="term" value="F:metal ion binding"/>
    <property type="evidence" value="ECO:0007669"/>
    <property type="project" value="UniProtKB-KW"/>
</dbReference>
<feature type="domain" description="VOC" evidence="2">
    <location>
        <begin position="46"/>
        <end position="185"/>
    </location>
</feature>
<sequence length="192" mass="20238">MAEVVGQLSGIAIARLIGAGRTVADEQPFAVTIVRMSEHASIQVRCADHVGFAVASLDEALRFWLDGLGARLVRTGEMGGEFLGQVTGAHGAEVRTAIVSLADQTIELLEYRGVDRPSAPAKPFDPGFAHLALVVNDIDAVLARIAIYGWKAQGTPQPIAGGVRAGTRVIYVVGPDGATIEFMQPPNAVRAR</sequence>
<evidence type="ECO:0000313" key="3">
    <source>
        <dbReference type="EMBL" id="GCL65527.1"/>
    </source>
</evidence>
<keyword evidence="4" id="KW-1185">Reference proteome</keyword>
<reference evidence="4" key="1">
    <citation type="submission" date="2019-03" db="EMBL/GenBank/DDBJ databases">
        <title>Aquabacterium pictum sp.nov., the first bacteriochlorophyll a-containing freshwater bacterium in the genus Aquabacterium of the class Betaproteobacteria.</title>
        <authorList>
            <person name="Hirose S."/>
            <person name="Tank M."/>
            <person name="Hara E."/>
            <person name="Tamaki H."/>
            <person name="Takaichi S."/>
            <person name="Haruta S."/>
            <person name="Hanada S."/>
        </authorList>
    </citation>
    <scope>NUCLEOTIDE SEQUENCE [LARGE SCALE GENOMIC DNA]</scope>
    <source>
        <strain evidence="4">W35</strain>
    </source>
</reference>
<dbReference type="PANTHER" id="PTHR43048">
    <property type="entry name" value="METHYLMALONYL-COA EPIMERASE"/>
    <property type="match status" value="1"/>
</dbReference>
<dbReference type="PROSITE" id="PS51819">
    <property type="entry name" value="VOC"/>
    <property type="match status" value="1"/>
</dbReference>
<dbReference type="GO" id="GO:0004493">
    <property type="term" value="F:methylmalonyl-CoA epimerase activity"/>
    <property type="evidence" value="ECO:0007669"/>
    <property type="project" value="TreeGrafter"/>
</dbReference>
<evidence type="ECO:0000259" key="2">
    <source>
        <dbReference type="PROSITE" id="PS51819"/>
    </source>
</evidence>